<dbReference type="SUPFAM" id="SSF53807">
    <property type="entry name" value="Helical backbone' metal receptor"/>
    <property type="match status" value="1"/>
</dbReference>
<keyword evidence="4" id="KW-0732">Signal</keyword>
<organism evidence="7 8">
    <name type="scientific">Streptomyces oceani</name>
    <dbReference type="NCBI Taxonomy" id="1075402"/>
    <lineage>
        <taxon>Bacteria</taxon>
        <taxon>Bacillati</taxon>
        <taxon>Actinomycetota</taxon>
        <taxon>Actinomycetes</taxon>
        <taxon>Kitasatosporales</taxon>
        <taxon>Streptomycetaceae</taxon>
        <taxon>Streptomyces</taxon>
    </lineage>
</organism>
<dbReference type="Pfam" id="PF01497">
    <property type="entry name" value="Peripla_BP_2"/>
    <property type="match status" value="1"/>
</dbReference>
<dbReference type="InterPro" id="IPR051313">
    <property type="entry name" value="Bact_iron-sidero_bind"/>
</dbReference>
<evidence type="ECO:0000256" key="5">
    <source>
        <dbReference type="SAM" id="MobiDB-lite"/>
    </source>
</evidence>
<feature type="region of interest" description="Disordered" evidence="5">
    <location>
        <begin position="13"/>
        <end position="41"/>
    </location>
</feature>
<evidence type="ECO:0000313" key="8">
    <source>
        <dbReference type="Proteomes" id="UP000176101"/>
    </source>
</evidence>
<gene>
    <name evidence="7" type="ORF">AN216_07980</name>
</gene>
<dbReference type="InterPro" id="IPR002491">
    <property type="entry name" value="ABC_transptr_periplasmic_BD"/>
</dbReference>
<proteinExistence type="inferred from homology"/>
<comment type="similarity">
    <text evidence="2">Belongs to the bacterial solute-binding protein 8 family.</text>
</comment>
<evidence type="ECO:0000256" key="3">
    <source>
        <dbReference type="ARBA" id="ARBA00022448"/>
    </source>
</evidence>
<feature type="domain" description="Fe/B12 periplasmic-binding" evidence="6">
    <location>
        <begin position="51"/>
        <end position="316"/>
    </location>
</feature>
<sequence>MTAGALLVLAACGDSDSSGTSGGSERASADTRTVRDTLNGDIADVPRNPERVVALWRTGTELADMGVKPVAALEGEFTKRELDAKTFAKVKDVPTVGSFEGVDVEKVLNADPDLIVGMDHGGLSIDYKELEEIAPTVILKIKEPTDVWRNYPKLADVLGRSTDFAKRNTALDESLTAVKRRFGEKVDRAKAVHLNVEGGKTWISTSKSLTWERIDAAGFDYLDTYTKKPERYVAELATENLPDLHDADVILYSVDLHGRKTPDLDKLLKTESFQRLPAAKVDNVFPVTSGTIYTFPAAKQQVRELTSAAKRFTPEGKSS</sequence>
<keyword evidence="3" id="KW-0813">Transport</keyword>
<protein>
    <recommendedName>
        <fullName evidence="6">Fe/B12 periplasmic-binding domain-containing protein</fullName>
    </recommendedName>
</protein>
<reference evidence="7 8" key="1">
    <citation type="journal article" date="2016" name="Front. Microbiol.">
        <title>Comparative Genomics Analysis of Streptomyces Species Reveals Their Adaptation to the Marine Environment and Their Diversity at the Genomic Level.</title>
        <authorList>
            <person name="Tian X."/>
            <person name="Zhang Z."/>
            <person name="Yang T."/>
            <person name="Chen M."/>
            <person name="Li J."/>
            <person name="Chen F."/>
            <person name="Yang J."/>
            <person name="Li W."/>
            <person name="Zhang B."/>
            <person name="Zhang Z."/>
            <person name="Wu J."/>
            <person name="Zhang C."/>
            <person name="Long L."/>
            <person name="Xiao J."/>
        </authorList>
    </citation>
    <scope>NUCLEOTIDE SEQUENCE [LARGE SCALE GENOMIC DNA]</scope>
    <source>
        <strain evidence="7 8">SCSIO 02100</strain>
    </source>
</reference>
<dbReference type="EMBL" id="LJGU01000114">
    <property type="protein sequence ID" value="OEV04145.1"/>
    <property type="molecule type" value="Genomic_DNA"/>
</dbReference>
<evidence type="ECO:0000313" key="7">
    <source>
        <dbReference type="EMBL" id="OEV04145.1"/>
    </source>
</evidence>
<dbReference type="GO" id="GO:1901678">
    <property type="term" value="P:iron coordination entity transport"/>
    <property type="evidence" value="ECO:0007669"/>
    <property type="project" value="UniProtKB-ARBA"/>
</dbReference>
<comment type="caution">
    <text evidence="7">The sequence shown here is derived from an EMBL/GenBank/DDBJ whole genome shotgun (WGS) entry which is preliminary data.</text>
</comment>
<evidence type="ECO:0000256" key="2">
    <source>
        <dbReference type="ARBA" id="ARBA00008814"/>
    </source>
</evidence>
<dbReference type="STRING" id="1075402.AN216_07980"/>
<evidence type="ECO:0000259" key="6">
    <source>
        <dbReference type="PROSITE" id="PS50983"/>
    </source>
</evidence>
<dbReference type="PANTHER" id="PTHR30532">
    <property type="entry name" value="IRON III DICITRATE-BINDING PERIPLASMIC PROTEIN"/>
    <property type="match status" value="1"/>
</dbReference>
<keyword evidence="8" id="KW-1185">Reference proteome</keyword>
<evidence type="ECO:0000256" key="1">
    <source>
        <dbReference type="ARBA" id="ARBA00004196"/>
    </source>
</evidence>
<dbReference type="AlphaFoldDB" id="A0A1E7KJQ3"/>
<comment type="subcellular location">
    <subcellularLocation>
        <location evidence="1">Cell envelope</location>
    </subcellularLocation>
</comment>
<name>A0A1E7KJQ3_9ACTN</name>
<evidence type="ECO:0000256" key="4">
    <source>
        <dbReference type="ARBA" id="ARBA00022729"/>
    </source>
</evidence>
<dbReference type="Gene3D" id="3.40.50.1980">
    <property type="entry name" value="Nitrogenase molybdenum iron protein domain"/>
    <property type="match status" value="2"/>
</dbReference>
<dbReference type="PROSITE" id="PS50983">
    <property type="entry name" value="FE_B12_PBP"/>
    <property type="match status" value="1"/>
</dbReference>
<dbReference type="Proteomes" id="UP000176101">
    <property type="component" value="Unassembled WGS sequence"/>
</dbReference>
<accession>A0A1E7KJQ3</accession>
<dbReference type="GO" id="GO:0030288">
    <property type="term" value="C:outer membrane-bounded periplasmic space"/>
    <property type="evidence" value="ECO:0007669"/>
    <property type="project" value="TreeGrafter"/>
</dbReference>
<dbReference type="PANTHER" id="PTHR30532:SF1">
    <property type="entry name" value="IRON(3+)-HYDROXAMATE-BINDING PROTEIN FHUD"/>
    <property type="match status" value="1"/>
</dbReference>
<dbReference type="OrthoDB" id="1846031at2"/>